<feature type="domain" description="Spermatogenesis-associated protein 2 PUB-like" evidence="3">
    <location>
        <begin position="81"/>
        <end position="202"/>
    </location>
</feature>
<evidence type="ECO:0000256" key="1">
    <source>
        <dbReference type="ARBA" id="ARBA00038142"/>
    </source>
</evidence>
<comment type="similarity">
    <text evidence="1">Belongs to the SPATA2 family.</text>
</comment>
<protein>
    <submittedName>
        <fullName evidence="4">Uncharacterized protein LOC117811213 isoform X1</fullName>
    </submittedName>
</protein>
<feature type="compositionally biased region" description="Polar residues" evidence="2">
    <location>
        <begin position="510"/>
        <end position="546"/>
    </location>
</feature>
<evidence type="ECO:0000256" key="2">
    <source>
        <dbReference type="SAM" id="MobiDB-lite"/>
    </source>
</evidence>
<evidence type="ECO:0000259" key="3">
    <source>
        <dbReference type="Pfam" id="PF21388"/>
    </source>
</evidence>
<feature type="region of interest" description="Disordered" evidence="2">
    <location>
        <begin position="208"/>
        <end position="232"/>
    </location>
</feature>
<feature type="compositionally biased region" description="Basic and acidic residues" evidence="2">
    <location>
        <begin position="445"/>
        <end position="470"/>
    </location>
</feature>
<dbReference type="Gene3D" id="1.20.58.2190">
    <property type="match status" value="1"/>
</dbReference>
<dbReference type="AlphaFoldDB" id="A0AAV1G0L5"/>
<feature type="region of interest" description="Disordered" evidence="2">
    <location>
        <begin position="371"/>
        <end position="432"/>
    </location>
</feature>
<feature type="compositionally biased region" description="Low complexity" evidence="2">
    <location>
        <begin position="299"/>
        <end position="310"/>
    </location>
</feature>
<evidence type="ECO:0000313" key="5">
    <source>
        <dbReference type="Proteomes" id="UP001178508"/>
    </source>
</evidence>
<feature type="compositionally biased region" description="Basic and acidic residues" evidence="2">
    <location>
        <begin position="221"/>
        <end position="232"/>
    </location>
</feature>
<feature type="region of interest" description="Disordered" evidence="2">
    <location>
        <begin position="286"/>
        <end position="316"/>
    </location>
</feature>
<evidence type="ECO:0000313" key="4">
    <source>
        <dbReference type="EMBL" id="CAJ1066539.1"/>
    </source>
</evidence>
<feature type="compositionally biased region" description="Basic and acidic residues" evidence="2">
    <location>
        <begin position="548"/>
        <end position="564"/>
    </location>
</feature>
<organism evidence="4 5">
    <name type="scientific">Xyrichtys novacula</name>
    <name type="common">Pearly razorfish</name>
    <name type="synonym">Hemipteronotus novacula</name>
    <dbReference type="NCBI Taxonomy" id="13765"/>
    <lineage>
        <taxon>Eukaryota</taxon>
        <taxon>Metazoa</taxon>
        <taxon>Chordata</taxon>
        <taxon>Craniata</taxon>
        <taxon>Vertebrata</taxon>
        <taxon>Euteleostomi</taxon>
        <taxon>Actinopterygii</taxon>
        <taxon>Neopterygii</taxon>
        <taxon>Teleostei</taxon>
        <taxon>Neoteleostei</taxon>
        <taxon>Acanthomorphata</taxon>
        <taxon>Eupercaria</taxon>
        <taxon>Labriformes</taxon>
        <taxon>Labridae</taxon>
        <taxon>Xyrichtys</taxon>
    </lineage>
</organism>
<feature type="compositionally biased region" description="Polar residues" evidence="2">
    <location>
        <begin position="379"/>
        <end position="401"/>
    </location>
</feature>
<dbReference type="Proteomes" id="UP001178508">
    <property type="component" value="Chromosome 11"/>
</dbReference>
<proteinExistence type="inferred from homology"/>
<accession>A0AAV1G0L5</accession>
<reference evidence="4" key="1">
    <citation type="submission" date="2023-08" db="EMBL/GenBank/DDBJ databases">
        <authorList>
            <person name="Alioto T."/>
            <person name="Alioto T."/>
            <person name="Gomez Garrido J."/>
        </authorList>
    </citation>
    <scope>NUCLEOTIDE SEQUENCE</scope>
</reference>
<dbReference type="Pfam" id="PF21388">
    <property type="entry name" value="SPATA2_PUB-like"/>
    <property type="match status" value="1"/>
</dbReference>
<gene>
    <name evidence="4" type="ORF">XNOV1_A027905</name>
</gene>
<sequence length="576" mass="64338">MKDANTVKEKMDFPRQALLENYVDSFLQVWTEVGPCRDERLLGRAAHYLQREPDLRGIFTLFPFNQCVQRRCQDPSLNFKKALPALIKASELLETLCVNIFLQPWKKEIKTLKTFTGPFVYCLLPVFSSSTIQSVLASIGYKPHTDTPSSEYRLCDDVDTDKAKLVGFELMLVRVECHHLLELYDRYQAGQQRWLDILHERLGLTKREESTDKTTAGQNEEETKKEEEERKEIPLQLDSGFAVKQQPKPLSCKINSEDQSIMEMQMTYPDLAFRGRPLLPDKPHRAISSRSSGKAVHTASINIPNNSNAADLPRGDLGSKASASTIYNHSNVHRAHSDGVRCSDCNDRNCGAPAGPATVSSGLCKTEVDRADDKHGHSQALNHTTRAGSPAEQSSKPGQHQSRAEPPASAQQQTAADNNRHANQQLPSLSPTDMQDLRELEERMGQLHLQETKEEVRRKHDDMRGGEKTNKDRRKKEKKTSTDGKVAGQTLKMPMMETGPTLSHAAGKCPTSSESGPTVMKAQTSPSQPTLSTADQSYQVLGQGQQVGEDHESTETGRGDEEQLAKSYVFIEHHKK</sequence>
<dbReference type="GO" id="GO:0005737">
    <property type="term" value="C:cytoplasm"/>
    <property type="evidence" value="ECO:0007669"/>
    <property type="project" value="TreeGrafter"/>
</dbReference>
<dbReference type="InterPro" id="IPR048839">
    <property type="entry name" value="SPATA2_PUB-like"/>
</dbReference>
<keyword evidence="5" id="KW-1185">Reference proteome</keyword>
<dbReference type="EMBL" id="OY660874">
    <property type="protein sequence ID" value="CAJ1066539.1"/>
    <property type="molecule type" value="Genomic_DNA"/>
</dbReference>
<dbReference type="PANTHER" id="PTHR15326:SF9">
    <property type="entry name" value="SPERMATOGENESIS-ASSOCIATED PROTEIN 2"/>
    <property type="match status" value="1"/>
</dbReference>
<dbReference type="PANTHER" id="PTHR15326">
    <property type="entry name" value="SPERMATOGENESIS-ASSOCIATED PROTEIN 2/TAMOZHENNIC"/>
    <property type="match status" value="1"/>
</dbReference>
<feature type="compositionally biased region" description="Polar residues" evidence="2">
    <location>
        <begin position="409"/>
        <end position="432"/>
    </location>
</feature>
<name>A0AAV1G0L5_XYRNO</name>
<feature type="region of interest" description="Disordered" evidence="2">
    <location>
        <begin position="445"/>
        <end position="567"/>
    </location>
</feature>